<evidence type="ECO:0000313" key="2">
    <source>
        <dbReference type="Proteomes" id="UP000199236"/>
    </source>
</evidence>
<reference evidence="1 2" key="1">
    <citation type="submission" date="2016-10" db="EMBL/GenBank/DDBJ databases">
        <authorList>
            <person name="de Groot N.N."/>
        </authorList>
    </citation>
    <scope>NUCLEOTIDE SEQUENCE [LARGE SCALE GENOMIC DNA]</scope>
    <source>
        <strain evidence="1 2">CGMCC 1.9157</strain>
    </source>
</reference>
<gene>
    <name evidence="1" type="ORF">SAMN04488056_10112</name>
</gene>
<proteinExistence type="predicted"/>
<accession>A0A1I4ZA84</accession>
<dbReference type="Proteomes" id="UP000199236">
    <property type="component" value="Unassembled WGS sequence"/>
</dbReference>
<dbReference type="EMBL" id="FOVR01000001">
    <property type="protein sequence ID" value="SFN47166.1"/>
    <property type="molecule type" value="Genomic_DNA"/>
</dbReference>
<organism evidence="1 2">
    <name type="scientific">Cohaesibacter marisflavi</name>
    <dbReference type="NCBI Taxonomy" id="655353"/>
    <lineage>
        <taxon>Bacteria</taxon>
        <taxon>Pseudomonadati</taxon>
        <taxon>Pseudomonadota</taxon>
        <taxon>Alphaproteobacteria</taxon>
        <taxon>Hyphomicrobiales</taxon>
        <taxon>Cohaesibacteraceae</taxon>
    </lineage>
</organism>
<evidence type="ECO:0000313" key="1">
    <source>
        <dbReference type="EMBL" id="SFN47166.1"/>
    </source>
</evidence>
<keyword evidence="2" id="KW-1185">Reference proteome</keyword>
<protein>
    <submittedName>
        <fullName evidence="1">Uncharacterized protein</fullName>
    </submittedName>
</protein>
<dbReference type="STRING" id="655353.SAMN04488056_10112"/>
<sequence>MGVDGTAAGNSERDKTLNLNNATAFSKHMRKIGLLKVFSGAAQRLELLHSEQLV</sequence>
<name>A0A1I4ZA84_9HYPH</name>
<dbReference type="AlphaFoldDB" id="A0A1I4ZA84"/>